<organism evidence="1 2">
    <name type="scientific">Candidatus Aquicultor primus</name>
    <dbReference type="NCBI Taxonomy" id="1797195"/>
    <lineage>
        <taxon>Bacteria</taxon>
        <taxon>Bacillati</taxon>
        <taxon>Actinomycetota</taxon>
        <taxon>Candidatus Aquicultoria</taxon>
        <taxon>Candidatus Aquicultorales</taxon>
        <taxon>Candidatus Aquicultoraceae</taxon>
        <taxon>Candidatus Aquicultor</taxon>
    </lineage>
</organism>
<dbReference type="InterPro" id="IPR009057">
    <property type="entry name" value="Homeodomain-like_sf"/>
</dbReference>
<dbReference type="InterPro" id="IPR007367">
    <property type="entry name" value="DUF433"/>
</dbReference>
<gene>
    <name evidence="1" type="ORF">A2074_07225</name>
</gene>
<evidence type="ECO:0008006" key="3">
    <source>
        <dbReference type="Google" id="ProtNLM"/>
    </source>
</evidence>
<evidence type="ECO:0000313" key="2">
    <source>
        <dbReference type="Proteomes" id="UP000178086"/>
    </source>
</evidence>
<accession>A0A1F2UQ31</accession>
<dbReference type="Pfam" id="PF04255">
    <property type="entry name" value="DUF433"/>
    <property type="match status" value="1"/>
</dbReference>
<dbReference type="SUPFAM" id="SSF46689">
    <property type="entry name" value="Homeodomain-like"/>
    <property type="match status" value="1"/>
</dbReference>
<comment type="caution">
    <text evidence="1">The sequence shown here is derived from an EMBL/GenBank/DDBJ whole genome shotgun (WGS) entry which is preliminary data.</text>
</comment>
<sequence length="77" mass="8608">MKDFNRITFDPNIMGGQACIRGMRIPVSLIINLVASGMTAEDIIKEYPDLESEDIKEALRYASWLAKEELHPAIGAE</sequence>
<reference evidence="1 2" key="1">
    <citation type="journal article" date="2016" name="Nat. Commun.">
        <title>Thousands of microbial genomes shed light on interconnected biogeochemical processes in an aquifer system.</title>
        <authorList>
            <person name="Anantharaman K."/>
            <person name="Brown C.T."/>
            <person name="Hug L.A."/>
            <person name="Sharon I."/>
            <person name="Castelle C.J."/>
            <person name="Probst A.J."/>
            <person name="Thomas B.C."/>
            <person name="Singh A."/>
            <person name="Wilkins M.J."/>
            <person name="Karaoz U."/>
            <person name="Brodie E.L."/>
            <person name="Williams K.H."/>
            <person name="Hubbard S.S."/>
            <person name="Banfield J.F."/>
        </authorList>
    </citation>
    <scope>NUCLEOTIDE SEQUENCE [LARGE SCALE GENOMIC DNA]</scope>
</reference>
<dbReference type="AlphaFoldDB" id="A0A1F2UQ31"/>
<dbReference type="PANTHER" id="PTHR34849">
    <property type="entry name" value="SSL5025 PROTEIN"/>
    <property type="match status" value="1"/>
</dbReference>
<protein>
    <recommendedName>
        <fullName evidence="3">DUF433 domain-containing protein</fullName>
    </recommendedName>
</protein>
<dbReference type="Proteomes" id="UP000178086">
    <property type="component" value="Unassembled WGS sequence"/>
</dbReference>
<dbReference type="Gene3D" id="1.10.10.10">
    <property type="entry name" value="Winged helix-like DNA-binding domain superfamily/Winged helix DNA-binding domain"/>
    <property type="match status" value="1"/>
</dbReference>
<name>A0A1F2UQ31_9ACTN</name>
<dbReference type="InterPro" id="IPR036388">
    <property type="entry name" value="WH-like_DNA-bd_sf"/>
</dbReference>
<proteinExistence type="predicted"/>
<dbReference type="PANTHER" id="PTHR34849:SF3">
    <property type="entry name" value="SSR2962 PROTEIN"/>
    <property type="match status" value="1"/>
</dbReference>
<dbReference type="EMBL" id="MELI01000024">
    <property type="protein sequence ID" value="OFW35047.1"/>
    <property type="molecule type" value="Genomic_DNA"/>
</dbReference>
<evidence type="ECO:0000313" key="1">
    <source>
        <dbReference type="EMBL" id="OFW35047.1"/>
    </source>
</evidence>